<evidence type="ECO:0000313" key="4">
    <source>
        <dbReference type="Proteomes" id="UP000070376"/>
    </source>
</evidence>
<dbReference type="EMBL" id="LRPN01000119">
    <property type="protein sequence ID" value="KWZ79392.1"/>
    <property type="molecule type" value="Genomic_DNA"/>
</dbReference>
<organism evidence="3 4">
    <name type="scientific">Heyndrickxia coagulans</name>
    <name type="common">Weizmannia coagulans</name>
    <dbReference type="NCBI Taxonomy" id="1398"/>
    <lineage>
        <taxon>Bacteria</taxon>
        <taxon>Bacillati</taxon>
        <taxon>Bacillota</taxon>
        <taxon>Bacilli</taxon>
        <taxon>Bacillales</taxon>
        <taxon>Bacillaceae</taxon>
        <taxon>Heyndrickxia</taxon>
    </lineage>
</organism>
<reference evidence="4" key="1">
    <citation type="submission" date="2016-01" db="EMBL/GenBank/DDBJ databases">
        <authorList>
            <person name="Mitreva M."/>
            <person name="Pepin K.H."/>
            <person name="Mihindukulasuriya K.A."/>
            <person name="Fulton R."/>
            <person name="Fronick C."/>
            <person name="O'Laughlin M."/>
            <person name="Miner T."/>
            <person name="Herter B."/>
            <person name="Rosa B.A."/>
            <person name="Cordes M."/>
            <person name="Tomlinson C."/>
            <person name="Wollam A."/>
            <person name="Palsikar V.B."/>
            <person name="Mardis E.R."/>
            <person name="Wilson R.K."/>
        </authorList>
    </citation>
    <scope>NUCLEOTIDE SEQUENCE [LARGE SCALE GENOMIC DNA]</scope>
    <source>
        <strain evidence="4">GED7749B</strain>
    </source>
</reference>
<dbReference type="RefSeq" id="WP_061087047.1">
    <property type="nucleotide sequence ID" value="NZ_KQ955884.1"/>
</dbReference>
<dbReference type="Gene3D" id="3.40.50.1240">
    <property type="entry name" value="Phosphoglycerate mutase-like"/>
    <property type="match status" value="1"/>
</dbReference>
<gene>
    <name evidence="3" type="ORF">HMPREF3213_02768</name>
</gene>
<dbReference type="SMART" id="SM00855">
    <property type="entry name" value="PGAM"/>
    <property type="match status" value="1"/>
</dbReference>
<dbReference type="AlphaFoldDB" id="A0A133KII0"/>
<dbReference type="Pfam" id="PF00300">
    <property type="entry name" value="His_Phos_1"/>
    <property type="match status" value="1"/>
</dbReference>
<evidence type="ECO:0000313" key="3">
    <source>
        <dbReference type="EMBL" id="KWZ79392.1"/>
    </source>
</evidence>
<evidence type="ECO:0000256" key="2">
    <source>
        <dbReference type="PIRSR" id="PIRSR613078-2"/>
    </source>
</evidence>
<evidence type="ECO:0000256" key="1">
    <source>
        <dbReference type="PIRSR" id="PIRSR613078-1"/>
    </source>
</evidence>
<dbReference type="SUPFAM" id="SSF53254">
    <property type="entry name" value="Phosphoglycerate mutase-like"/>
    <property type="match status" value="1"/>
</dbReference>
<dbReference type="InterPro" id="IPR050275">
    <property type="entry name" value="PGM_Phosphatase"/>
</dbReference>
<name>A0A133KII0_HEYCO</name>
<feature type="binding site" evidence="2">
    <location>
        <begin position="8"/>
        <end position="15"/>
    </location>
    <ligand>
        <name>substrate</name>
    </ligand>
</feature>
<proteinExistence type="predicted"/>
<dbReference type="Proteomes" id="UP000070376">
    <property type="component" value="Unassembled WGS sequence"/>
</dbReference>
<dbReference type="PANTHER" id="PTHR48100">
    <property type="entry name" value="BROAD-SPECIFICITY PHOSPHATASE YOR283W-RELATED"/>
    <property type="match status" value="1"/>
</dbReference>
<accession>A0A133KII0</accession>
<sequence>MTLFYFVRHGQTEWNADRNRYCGRSDIGLSQTGVRQAELAAGVLKDIPFDVVYASTLGRAVHTAEILVKGRNLKIHQDPRLVETDFGAWEGERQEDFTVKYADNWEAWLKDPGATHAGYTGETAVQVYNRVRACIDELVEKHPEETVLVVAHSMAIRFFVAGTLEVPFKNYRMIPQDNTGITIYKETPENAGFLAINLNTHLSSIKY</sequence>
<dbReference type="GO" id="GO:0016791">
    <property type="term" value="F:phosphatase activity"/>
    <property type="evidence" value="ECO:0007669"/>
    <property type="project" value="TreeGrafter"/>
</dbReference>
<dbReference type="InterPro" id="IPR013078">
    <property type="entry name" value="His_Pase_superF_clade-1"/>
</dbReference>
<dbReference type="CDD" id="cd07067">
    <property type="entry name" value="HP_PGM_like"/>
    <property type="match status" value="1"/>
</dbReference>
<feature type="binding site" evidence="2">
    <location>
        <position position="59"/>
    </location>
    <ligand>
        <name>substrate</name>
    </ligand>
</feature>
<dbReference type="PATRIC" id="fig|1398.22.peg.2777"/>
<feature type="active site" description="Tele-phosphohistidine intermediate" evidence="1">
    <location>
        <position position="9"/>
    </location>
</feature>
<protein>
    <submittedName>
        <fullName evidence="3">Phosphoglycerate mutase family protein</fullName>
    </submittedName>
</protein>
<comment type="caution">
    <text evidence="3">The sequence shown here is derived from an EMBL/GenBank/DDBJ whole genome shotgun (WGS) entry which is preliminary data.</text>
</comment>
<dbReference type="InterPro" id="IPR029033">
    <property type="entry name" value="His_PPase_superfam"/>
</dbReference>
<feature type="active site" description="Proton donor/acceptor" evidence="1">
    <location>
        <position position="83"/>
    </location>
</feature>